<dbReference type="Pfam" id="PF14518">
    <property type="entry name" value="Haem_oxygenas_2"/>
    <property type="match status" value="1"/>
</dbReference>
<dbReference type="EMBL" id="JBHRTP010000100">
    <property type="protein sequence ID" value="MFC3111065.1"/>
    <property type="molecule type" value="Genomic_DNA"/>
</dbReference>
<keyword evidence="2" id="KW-1185">Reference proteome</keyword>
<dbReference type="SUPFAM" id="SSF48613">
    <property type="entry name" value="Heme oxygenase-like"/>
    <property type="match status" value="1"/>
</dbReference>
<organism evidence="1 2">
    <name type="scientific">Undibacterium arcticum</name>
    <dbReference type="NCBI Taxonomy" id="1762892"/>
    <lineage>
        <taxon>Bacteria</taxon>
        <taxon>Pseudomonadati</taxon>
        <taxon>Pseudomonadota</taxon>
        <taxon>Betaproteobacteria</taxon>
        <taxon>Burkholderiales</taxon>
        <taxon>Oxalobacteraceae</taxon>
        <taxon>Undibacterium</taxon>
    </lineage>
</organism>
<proteinExistence type="predicted"/>
<sequence length="268" mass="31070">MNDEFVRVGALTDVNSYPIWAQQMVHDCSEAKRRVVQHEVFQMMREGRIEHRVARNFLVFGWPVIEQFPQYMALNLRKIQYGRNQGQDMARKYLIHNIRVEQNHADLWVAWAAASGVGREDLLYGPVHPEAHALSHWCWYTCERDTLPASMAATNYAIEGVTGEWCLEVCSSDAYENMFEPSERKKAMKWLKVHAQYDDTHPWEALEIICTLMGENPTARGVALLQSSIRKSYEYLRMSLDHSLLMETTGSRHVFSVPPIQQLELKRA</sequence>
<evidence type="ECO:0000313" key="1">
    <source>
        <dbReference type="EMBL" id="MFC3111065.1"/>
    </source>
</evidence>
<gene>
    <name evidence="1" type="ORF">ACFOFO_24455</name>
</gene>
<dbReference type="InterPro" id="IPR016084">
    <property type="entry name" value="Haem_Oase-like_multi-hlx"/>
</dbReference>
<reference evidence="2" key="1">
    <citation type="journal article" date="2019" name="Int. J. Syst. Evol. Microbiol.">
        <title>The Global Catalogue of Microorganisms (GCM) 10K type strain sequencing project: providing services to taxonomists for standard genome sequencing and annotation.</title>
        <authorList>
            <consortium name="The Broad Institute Genomics Platform"/>
            <consortium name="The Broad Institute Genome Sequencing Center for Infectious Disease"/>
            <person name="Wu L."/>
            <person name="Ma J."/>
        </authorList>
    </citation>
    <scope>NUCLEOTIDE SEQUENCE [LARGE SCALE GENOMIC DNA]</scope>
    <source>
        <strain evidence="2">KCTC 42986</strain>
    </source>
</reference>
<dbReference type="Proteomes" id="UP001595530">
    <property type="component" value="Unassembled WGS sequence"/>
</dbReference>
<dbReference type="RefSeq" id="WP_390324601.1">
    <property type="nucleotide sequence ID" value="NZ_JBHRTP010000100.1"/>
</dbReference>
<accession>A0ABV7F7Z5</accession>
<dbReference type="Gene3D" id="1.20.910.10">
    <property type="entry name" value="Heme oxygenase-like"/>
    <property type="match status" value="1"/>
</dbReference>
<protein>
    <submittedName>
        <fullName evidence="1">TenA family transcriptional regulator</fullName>
    </submittedName>
</protein>
<name>A0ABV7F7Z5_9BURK</name>
<evidence type="ECO:0000313" key="2">
    <source>
        <dbReference type="Proteomes" id="UP001595530"/>
    </source>
</evidence>
<comment type="caution">
    <text evidence="1">The sequence shown here is derived from an EMBL/GenBank/DDBJ whole genome shotgun (WGS) entry which is preliminary data.</text>
</comment>